<evidence type="ECO:0000256" key="6">
    <source>
        <dbReference type="ARBA" id="ARBA00023125"/>
    </source>
</evidence>
<evidence type="ECO:0000256" key="4">
    <source>
        <dbReference type="ARBA" id="ARBA00022723"/>
    </source>
</evidence>
<proteinExistence type="inferred from homology"/>
<keyword evidence="6" id="KW-0238">DNA-binding</keyword>
<dbReference type="PANTHER" id="PTHR30405">
    <property type="entry name" value="TRANSPOSASE"/>
    <property type="match status" value="1"/>
</dbReference>
<feature type="domain" description="Probable transposase IS891/IS1136/IS1341" evidence="9">
    <location>
        <begin position="170"/>
        <end position="276"/>
    </location>
</feature>
<accession>A0A1H6UR02</accession>
<organism evidence="12 13">
    <name type="scientific">Allopseudospirillum japonicum</name>
    <dbReference type="NCBI Taxonomy" id="64971"/>
    <lineage>
        <taxon>Bacteria</taxon>
        <taxon>Pseudomonadati</taxon>
        <taxon>Pseudomonadota</taxon>
        <taxon>Gammaproteobacteria</taxon>
        <taxon>Oceanospirillales</taxon>
        <taxon>Oceanospirillaceae</taxon>
        <taxon>Allopseudospirillum</taxon>
    </lineage>
</organism>
<evidence type="ECO:0000256" key="2">
    <source>
        <dbReference type="ARBA" id="ARBA00011044"/>
    </source>
</evidence>
<dbReference type="PANTHER" id="PTHR30405:SF25">
    <property type="entry name" value="RNA-GUIDED DNA ENDONUCLEASE INSQ-RELATED"/>
    <property type="match status" value="1"/>
</dbReference>
<dbReference type="NCBIfam" id="TIGR01766">
    <property type="entry name" value="IS200/IS605 family accessory protein TnpB-like domain"/>
    <property type="match status" value="1"/>
</dbReference>
<evidence type="ECO:0000259" key="10">
    <source>
        <dbReference type="Pfam" id="PF07282"/>
    </source>
</evidence>
<dbReference type="GO" id="GO:0006310">
    <property type="term" value="P:DNA recombination"/>
    <property type="evidence" value="ECO:0007669"/>
    <property type="project" value="UniProtKB-KW"/>
</dbReference>
<dbReference type="InterPro" id="IPR001959">
    <property type="entry name" value="Transposase"/>
</dbReference>
<evidence type="ECO:0000313" key="13">
    <source>
        <dbReference type="Proteomes" id="UP000242999"/>
    </source>
</evidence>
<comment type="similarity">
    <text evidence="2">In the N-terminal section; belongs to the transposase 2 family.</text>
</comment>
<dbReference type="Pfam" id="PF12323">
    <property type="entry name" value="HTH_OrfB_IS605"/>
    <property type="match status" value="1"/>
</dbReference>
<keyword evidence="13" id="KW-1185">Reference proteome</keyword>
<gene>
    <name evidence="12" type="ORF">SAMN05421831_1291</name>
</gene>
<dbReference type="Pfam" id="PF01385">
    <property type="entry name" value="OrfB_IS605"/>
    <property type="match status" value="1"/>
</dbReference>
<reference evidence="13" key="1">
    <citation type="submission" date="2016-10" db="EMBL/GenBank/DDBJ databases">
        <authorList>
            <person name="Varghese N."/>
            <person name="Submissions S."/>
        </authorList>
    </citation>
    <scope>NUCLEOTIDE SEQUENCE [LARGE SCALE GENOMIC DNA]</scope>
    <source>
        <strain evidence="13">DSM 7165</strain>
    </source>
</reference>
<keyword evidence="8" id="KW-0175">Coiled coil</keyword>
<evidence type="ECO:0000313" key="12">
    <source>
        <dbReference type="EMBL" id="SEI94701.1"/>
    </source>
</evidence>
<evidence type="ECO:0000256" key="5">
    <source>
        <dbReference type="ARBA" id="ARBA00022833"/>
    </source>
</evidence>
<keyword evidence="3" id="KW-0815">Transposition</keyword>
<evidence type="ECO:0000256" key="1">
    <source>
        <dbReference type="ARBA" id="ARBA00008761"/>
    </source>
</evidence>
<dbReference type="OrthoDB" id="6917293at2"/>
<comment type="similarity">
    <text evidence="1">In the C-terminal section; belongs to the transposase 35 family.</text>
</comment>
<dbReference type="NCBIfam" id="NF040570">
    <property type="entry name" value="guided_TnpB"/>
    <property type="match status" value="1"/>
</dbReference>
<keyword evidence="4" id="KW-0479">Metal-binding</keyword>
<feature type="coiled-coil region" evidence="8">
    <location>
        <begin position="203"/>
        <end position="247"/>
    </location>
</feature>
<keyword evidence="7" id="KW-0233">DNA recombination</keyword>
<dbReference type="InterPro" id="IPR021027">
    <property type="entry name" value="Transposase_put_HTH"/>
</dbReference>
<name>A0A1H6UR02_9GAMM</name>
<dbReference type="InterPro" id="IPR010095">
    <property type="entry name" value="Cas12f1-like_TNB"/>
</dbReference>
<dbReference type="Pfam" id="PF07282">
    <property type="entry name" value="Cas12f1-like_TNB"/>
    <property type="match status" value="1"/>
</dbReference>
<evidence type="ECO:0000256" key="8">
    <source>
        <dbReference type="SAM" id="Coils"/>
    </source>
</evidence>
<dbReference type="GO" id="GO:0003677">
    <property type="term" value="F:DNA binding"/>
    <property type="evidence" value="ECO:0007669"/>
    <property type="project" value="UniProtKB-KW"/>
</dbReference>
<protein>
    <submittedName>
        <fullName evidence="12">Putative transposase</fullName>
    </submittedName>
</protein>
<evidence type="ECO:0000259" key="9">
    <source>
        <dbReference type="Pfam" id="PF01385"/>
    </source>
</evidence>
<dbReference type="AlphaFoldDB" id="A0A1H6UR02"/>
<evidence type="ECO:0000259" key="11">
    <source>
        <dbReference type="Pfam" id="PF12323"/>
    </source>
</evidence>
<dbReference type="EMBL" id="FNYH01000029">
    <property type="protein sequence ID" value="SEI94701.1"/>
    <property type="molecule type" value="Genomic_DNA"/>
</dbReference>
<dbReference type="Proteomes" id="UP000242999">
    <property type="component" value="Unassembled WGS sequence"/>
</dbReference>
<feature type="domain" description="Cas12f1-like TNB" evidence="10">
    <location>
        <begin position="288"/>
        <end position="355"/>
    </location>
</feature>
<dbReference type="GO" id="GO:0032196">
    <property type="term" value="P:transposition"/>
    <property type="evidence" value="ECO:0007669"/>
    <property type="project" value="UniProtKB-KW"/>
</dbReference>
<evidence type="ECO:0000256" key="3">
    <source>
        <dbReference type="ARBA" id="ARBA00022578"/>
    </source>
</evidence>
<evidence type="ECO:0000256" key="7">
    <source>
        <dbReference type="ARBA" id="ARBA00023172"/>
    </source>
</evidence>
<sequence>MTKRAYKERFYPTAEQAALLAQSFGCARFVWNNTLAYRTEAYQQRGESISHSAAEKRLVTLKAEYPWLCEVSSVILQQTLRDQKAAFDNFFNPKLKARYPRFKRKDARQSIRLTKAAFRYRDGEITMAKTRIPLPIRWSRPLPVEPSSITLSRDRAGRYFISCLCEFTPEALPITPRTVGIDLGLTDLFITSEGAKYANPRHLKRYEAKLAYLQRRLSKKKKGSNNRNKLRRKIARLHVKVADCRRDALHKATRTLVNENQVLCVESLNITGMLKNRRLSKAISDAGWGEFIRQLEYKAAWAGRQLVKVSQWLPSSKLCHGCGHKIEKLPLSQRHWHCERCGLPIDRDINAAKNIQTAGLAGFACGATGAGTAA</sequence>
<feature type="domain" description="Transposase putative helix-turn-helix" evidence="11">
    <location>
        <begin position="1"/>
        <end position="46"/>
    </location>
</feature>
<dbReference type="InterPro" id="IPR051399">
    <property type="entry name" value="RNA-guided_DNA_endo/Transpos"/>
</dbReference>
<dbReference type="GO" id="GO:0046872">
    <property type="term" value="F:metal ion binding"/>
    <property type="evidence" value="ECO:0007669"/>
    <property type="project" value="UniProtKB-KW"/>
</dbReference>
<keyword evidence="5" id="KW-0862">Zinc</keyword>
<dbReference type="RefSeq" id="WP_093312623.1">
    <property type="nucleotide sequence ID" value="NZ_FNYH01000029.1"/>
</dbReference>